<organism evidence="1 2">
    <name type="scientific">Stenotrophomonas phage vB_SmaS-AXL_3</name>
    <dbReference type="NCBI Taxonomy" id="2740427"/>
    <lineage>
        <taxon>Viruses</taxon>
        <taxon>Duplodnaviria</taxon>
        <taxon>Heunggongvirae</taxon>
        <taxon>Uroviricota</taxon>
        <taxon>Caudoviricetes</taxon>
        <taxon>Axeltriavirus</taxon>
        <taxon>Axeltriavirus AXL3</taxon>
    </lineage>
</organism>
<name>A0A7D4XK01_9CAUD</name>
<evidence type="ECO:0000313" key="1">
    <source>
        <dbReference type="EMBL" id="QKW95591.1"/>
    </source>
</evidence>
<dbReference type="Proteomes" id="UP000509379">
    <property type="component" value="Segment"/>
</dbReference>
<keyword evidence="2" id="KW-1185">Reference proteome</keyword>
<proteinExistence type="predicted"/>
<sequence>MIPTLDDIIRGLLNGTMTPEQAMFYLEQHEKLQAEVDGLGDVPYARGAVTIDVLKKCAQQDRRWGLREYPSFNVGMTSNADIGPNQLAGFHEVVAPVRARLLTQTQDDQGELSWMTILVEEVAKLVDFYEKPEELRAQLIDVAGVATQWAAQLTPEPEFEQVEADHEGPNLR</sequence>
<evidence type="ECO:0000313" key="2">
    <source>
        <dbReference type="Proteomes" id="UP000509379"/>
    </source>
</evidence>
<accession>A0A7D4XK01</accession>
<dbReference type="EMBL" id="MT536174">
    <property type="protein sequence ID" value="QKW95591.1"/>
    <property type="molecule type" value="Genomic_DNA"/>
</dbReference>
<protein>
    <submittedName>
        <fullName evidence="1">Uncharacterized protein</fullName>
    </submittedName>
</protein>
<gene>
    <name evidence="1" type="ORF">AXL3_53</name>
</gene>
<reference evidence="1" key="1">
    <citation type="submission" date="2020-05" db="EMBL/GenBank/DDBJ databases">
        <title>Isolation and characterization of the novel bacteriophage AXL3 against Stenotrophomonas maltophilia.</title>
        <authorList>
            <person name="McCutcheon J.G."/>
            <person name="Lin A."/>
            <person name="Dennis J."/>
        </authorList>
    </citation>
    <scope>NUCLEOTIDE SEQUENCE [LARGE SCALE GENOMIC DNA]</scope>
</reference>